<dbReference type="GeneID" id="72003066"/>
<evidence type="ECO:0000313" key="2">
    <source>
        <dbReference type="EMBL" id="KAH9842563.1"/>
    </source>
</evidence>
<dbReference type="InterPro" id="IPR032675">
    <property type="entry name" value="LRR_dom_sf"/>
</dbReference>
<keyword evidence="3" id="KW-1185">Reference proteome</keyword>
<dbReference type="Gene3D" id="3.80.10.10">
    <property type="entry name" value="Ribonuclease Inhibitor"/>
    <property type="match status" value="1"/>
</dbReference>
<dbReference type="SUPFAM" id="SSF81383">
    <property type="entry name" value="F-box domain"/>
    <property type="match status" value="1"/>
</dbReference>
<protein>
    <recommendedName>
        <fullName evidence="1">F-box domain-containing protein</fullName>
    </recommendedName>
</protein>
<reference evidence="2 3" key="1">
    <citation type="journal article" date="2021" name="Environ. Microbiol.">
        <title>Gene family expansions and transcriptome signatures uncover fungal adaptations to wood decay.</title>
        <authorList>
            <person name="Hage H."/>
            <person name="Miyauchi S."/>
            <person name="Viragh M."/>
            <person name="Drula E."/>
            <person name="Min B."/>
            <person name="Chaduli D."/>
            <person name="Navarro D."/>
            <person name="Favel A."/>
            <person name="Norest M."/>
            <person name="Lesage-Meessen L."/>
            <person name="Balint B."/>
            <person name="Merenyi Z."/>
            <person name="de Eugenio L."/>
            <person name="Morin E."/>
            <person name="Martinez A.T."/>
            <person name="Baldrian P."/>
            <person name="Stursova M."/>
            <person name="Martinez M.J."/>
            <person name="Novotny C."/>
            <person name="Magnuson J.K."/>
            <person name="Spatafora J.W."/>
            <person name="Maurice S."/>
            <person name="Pangilinan J."/>
            <person name="Andreopoulos W."/>
            <person name="LaButti K."/>
            <person name="Hundley H."/>
            <person name="Na H."/>
            <person name="Kuo A."/>
            <person name="Barry K."/>
            <person name="Lipzen A."/>
            <person name="Henrissat B."/>
            <person name="Riley R."/>
            <person name="Ahrendt S."/>
            <person name="Nagy L.G."/>
            <person name="Grigoriev I.V."/>
            <person name="Martin F."/>
            <person name="Rosso M.N."/>
        </authorList>
    </citation>
    <scope>NUCLEOTIDE SEQUENCE [LARGE SCALE GENOMIC DNA]</scope>
    <source>
        <strain evidence="2 3">CIRM-BRFM 1785</strain>
    </source>
</reference>
<dbReference type="SUPFAM" id="SSF52047">
    <property type="entry name" value="RNI-like"/>
    <property type="match status" value="1"/>
</dbReference>
<comment type="caution">
    <text evidence="2">The sequence shown here is derived from an EMBL/GenBank/DDBJ whole genome shotgun (WGS) entry which is preliminary data.</text>
</comment>
<evidence type="ECO:0000313" key="3">
    <source>
        <dbReference type="Proteomes" id="UP000814176"/>
    </source>
</evidence>
<dbReference type="RefSeq" id="XP_047783610.1">
    <property type="nucleotide sequence ID" value="XM_047922334.1"/>
</dbReference>
<feature type="non-terminal residue" evidence="2">
    <location>
        <position position="1"/>
    </location>
</feature>
<gene>
    <name evidence="2" type="ORF">C8Q71DRAFT_733419</name>
</gene>
<sequence>CQLPMTASLKVAIVQSYRPDPAQEETCTELLASLSLDEVPSEVMHPAMDDALRQVQEYVLRANAFMTRLRTLRNSSVHINRVPTELLAEIFWHATPPSSQRPRSDTQLNHVTHVCRHWRTVALDAARLWGTLCITRQRDVDASADESPNRIEEYLRRSKLHPLDVTIKARTNLTGRATSVYSCIEILRPHQHRVRKLHVVTDHHDIMRSVLSSHLAATRLEELRLEGGDPVPALGTLQPHHGLFGRHSPPLHSIHLSSVFLPLNAECHILRNLQHLILRRQGIPITEMDTLFDVLDHCPDLKTLKLHSYGLSRLPAPQPPAHTDRDVLLPSLQVVDIDWQQSLVAGWLLEHLCLPETANLTVYLPRRPDHLSNRAAIRTGLSSMCTLWI</sequence>
<name>A0ABQ8KV60_9APHY</name>
<dbReference type="InterPro" id="IPR001810">
    <property type="entry name" value="F-box_dom"/>
</dbReference>
<dbReference type="Proteomes" id="UP000814176">
    <property type="component" value="Unassembled WGS sequence"/>
</dbReference>
<accession>A0ABQ8KV60</accession>
<dbReference type="Gene3D" id="1.20.1280.50">
    <property type="match status" value="1"/>
</dbReference>
<proteinExistence type="predicted"/>
<organism evidence="2 3">
    <name type="scientific">Rhodofomes roseus</name>
    <dbReference type="NCBI Taxonomy" id="34475"/>
    <lineage>
        <taxon>Eukaryota</taxon>
        <taxon>Fungi</taxon>
        <taxon>Dikarya</taxon>
        <taxon>Basidiomycota</taxon>
        <taxon>Agaricomycotina</taxon>
        <taxon>Agaricomycetes</taxon>
        <taxon>Polyporales</taxon>
        <taxon>Rhodofomes</taxon>
    </lineage>
</organism>
<dbReference type="EMBL" id="JADCUA010000002">
    <property type="protein sequence ID" value="KAH9842563.1"/>
    <property type="molecule type" value="Genomic_DNA"/>
</dbReference>
<evidence type="ECO:0000259" key="1">
    <source>
        <dbReference type="Pfam" id="PF12937"/>
    </source>
</evidence>
<feature type="domain" description="F-box" evidence="1">
    <location>
        <begin position="79"/>
        <end position="134"/>
    </location>
</feature>
<feature type="non-terminal residue" evidence="2">
    <location>
        <position position="389"/>
    </location>
</feature>
<dbReference type="InterPro" id="IPR036047">
    <property type="entry name" value="F-box-like_dom_sf"/>
</dbReference>
<dbReference type="Pfam" id="PF12937">
    <property type="entry name" value="F-box-like"/>
    <property type="match status" value="1"/>
</dbReference>